<dbReference type="PANTHER" id="PTHR11118:SF1">
    <property type="entry name" value="RNA-SPLICING LIGASE RTCB HOMOLOG"/>
    <property type="match status" value="1"/>
</dbReference>
<evidence type="ECO:0000256" key="8">
    <source>
        <dbReference type="ARBA" id="ARBA00047746"/>
    </source>
</evidence>
<evidence type="ECO:0000256" key="2">
    <source>
        <dbReference type="ARBA" id="ARBA00022598"/>
    </source>
</evidence>
<proteinExistence type="predicted"/>
<dbReference type="InterPro" id="IPR036025">
    <property type="entry name" value="RtcB-like_sf"/>
</dbReference>
<keyword evidence="5" id="KW-0692">RNA repair</keyword>
<keyword evidence="7 10" id="KW-0464">Manganese</keyword>
<dbReference type="GO" id="GO:0046872">
    <property type="term" value="F:metal ion binding"/>
    <property type="evidence" value="ECO:0007669"/>
    <property type="project" value="UniProtKB-KW"/>
</dbReference>
<comment type="catalytic activity">
    <reaction evidence="8">
        <text>a 3'-end 3'-phospho-ribonucleotide-RNA + a 5'-end dephospho-ribonucleoside-RNA + GTP = a ribonucleotidyl-ribonucleotide-RNA + GMP + diphosphate</text>
        <dbReference type="Rhea" id="RHEA:68076"/>
        <dbReference type="Rhea" id="RHEA-COMP:10463"/>
        <dbReference type="Rhea" id="RHEA-COMP:13936"/>
        <dbReference type="Rhea" id="RHEA-COMP:17355"/>
        <dbReference type="ChEBI" id="CHEBI:33019"/>
        <dbReference type="ChEBI" id="CHEBI:37565"/>
        <dbReference type="ChEBI" id="CHEBI:58115"/>
        <dbReference type="ChEBI" id="CHEBI:83062"/>
        <dbReference type="ChEBI" id="CHEBI:138284"/>
        <dbReference type="ChEBI" id="CHEBI:173118"/>
        <dbReference type="EC" id="6.5.1.8"/>
    </reaction>
</comment>
<dbReference type="Gene3D" id="3.90.1860.10">
    <property type="entry name" value="tRNA-splicing ligase RtcB"/>
    <property type="match status" value="1"/>
</dbReference>
<dbReference type="GO" id="GO:0005525">
    <property type="term" value="F:GTP binding"/>
    <property type="evidence" value="ECO:0007669"/>
    <property type="project" value="UniProtKB-KW"/>
</dbReference>
<dbReference type="SUPFAM" id="SSF103365">
    <property type="entry name" value="Hypothetical protein PH1602"/>
    <property type="match status" value="1"/>
</dbReference>
<organism evidence="11 12">
    <name type="scientific">Candidatus Kutchimonas denitrificans</name>
    <dbReference type="NCBI Taxonomy" id="3056748"/>
    <lineage>
        <taxon>Bacteria</taxon>
        <taxon>Pseudomonadati</taxon>
        <taxon>Gemmatimonadota</taxon>
        <taxon>Gemmatimonadia</taxon>
        <taxon>Candidatus Palauibacterales</taxon>
        <taxon>Candidatus Palauibacteraceae</taxon>
        <taxon>Candidatus Kutchimonas</taxon>
    </lineage>
</organism>
<accession>A0AAE4Z8G3</accession>
<evidence type="ECO:0000256" key="5">
    <source>
        <dbReference type="ARBA" id="ARBA00022800"/>
    </source>
</evidence>
<evidence type="ECO:0000313" key="11">
    <source>
        <dbReference type="EMBL" id="NIR75759.1"/>
    </source>
</evidence>
<sequence length="122" mass="13713">YQVCDDYLRIMQRASAKYGIDLPDRQLCCAPLSSDEGRQYLAAMACAANFAFANRQLITAWVRESFERVLGLGPGDLRMSVVYDVCHNIAKMETHPVGGKKRRLCVHRKGATRAFPPNHPET</sequence>
<dbReference type="Proteomes" id="UP000702544">
    <property type="component" value="Unassembled WGS sequence"/>
</dbReference>
<evidence type="ECO:0000256" key="10">
    <source>
        <dbReference type="PIRSR" id="PIRSR601233-3"/>
    </source>
</evidence>
<comment type="cofactor">
    <cofactor evidence="10">
        <name>Mn(2+)</name>
        <dbReference type="ChEBI" id="CHEBI:29035"/>
    </cofactor>
    <text evidence="10">Binds 2 manganese ions per subunit.</text>
</comment>
<keyword evidence="3 10" id="KW-0479">Metal-binding</keyword>
<dbReference type="PANTHER" id="PTHR11118">
    <property type="entry name" value="RNA-SPLICING LIGASE RTCB HOMOLOG"/>
    <property type="match status" value="1"/>
</dbReference>
<dbReference type="GO" id="GO:0006396">
    <property type="term" value="P:RNA processing"/>
    <property type="evidence" value="ECO:0007669"/>
    <property type="project" value="InterPro"/>
</dbReference>
<comment type="caution">
    <text evidence="11">The sequence shown here is derived from an EMBL/GenBank/DDBJ whole genome shotgun (WGS) entry which is preliminary data.</text>
</comment>
<keyword evidence="4 9" id="KW-0547">Nucleotide-binding</keyword>
<dbReference type="EC" id="6.5.1.8" evidence="1"/>
<feature type="non-terminal residue" evidence="11">
    <location>
        <position position="122"/>
    </location>
</feature>
<dbReference type="GO" id="GO:0003972">
    <property type="term" value="F:RNA ligase (ATP) activity"/>
    <property type="evidence" value="ECO:0007669"/>
    <property type="project" value="TreeGrafter"/>
</dbReference>
<feature type="binding site" evidence="9">
    <location>
        <begin position="87"/>
        <end position="88"/>
    </location>
    <ligand>
        <name>GMP</name>
        <dbReference type="ChEBI" id="CHEBI:58115"/>
    </ligand>
</feature>
<evidence type="ECO:0000256" key="9">
    <source>
        <dbReference type="PIRSR" id="PIRSR601233-2"/>
    </source>
</evidence>
<feature type="binding site" evidence="10">
    <location>
        <position position="87"/>
    </location>
    <ligand>
        <name>Mn(2+)</name>
        <dbReference type="ChEBI" id="CHEBI:29035"/>
        <label>2</label>
    </ligand>
</feature>
<dbReference type="EMBL" id="JAACAK010000092">
    <property type="protein sequence ID" value="NIR75759.1"/>
    <property type="molecule type" value="Genomic_DNA"/>
</dbReference>
<protein>
    <recommendedName>
        <fullName evidence="1">3'-phosphate/5'-hydroxy nucleic acid ligase</fullName>
        <ecNumber evidence="1">6.5.1.8</ecNumber>
    </recommendedName>
</protein>
<evidence type="ECO:0000256" key="1">
    <source>
        <dbReference type="ARBA" id="ARBA00012726"/>
    </source>
</evidence>
<evidence type="ECO:0000256" key="6">
    <source>
        <dbReference type="ARBA" id="ARBA00023134"/>
    </source>
</evidence>
<evidence type="ECO:0000256" key="3">
    <source>
        <dbReference type="ARBA" id="ARBA00022723"/>
    </source>
</evidence>
<gene>
    <name evidence="11" type="ORF">GWO12_11720</name>
</gene>
<keyword evidence="6 9" id="KW-0342">GTP-binding</keyword>
<dbReference type="GO" id="GO:0042245">
    <property type="term" value="P:RNA repair"/>
    <property type="evidence" value="ECO:0007669"/>
    <property type="project" value="UniProtKB-KW"/>
</dbReference>
<evidence type="ECO:0000256" key="7">
    <source>
        <dbReference type="ARBA" id="ARBA00023211"/>
    </source>
</evidence>
<name>A0AAE4Z8G3_9BACT</name>
<dbReference type="AlphaFoldDB" id="A0AAE4Z8G3"/>
<dbReference type="InterPro" id="IPR001233">
    <property type="entry name" value="RtcB"/>
</dbReference>
<feature type="non-terminal residue" evidence="11">
    <location>
        <position position="1"/>
    </location>
</feature>
<evidence type="ECO:0000313" key="12">
    <source>
        <dbReference type="Proteomes" id="UP000702544"/>
    </source>
</evidence>
<evidence type="ECO:0000256" key="4">
    <source>
        <dbReference type="ARBA" id="ARBA00022741"/>
    </source>
</evidence>
<dbReference type="Pfam" id="PF01139">
    <property type="entry name" value="RtcB"/>
    <property type="match status" value="1"/>
</dbReference>
<reference evidence="11 12" key="1">
    <citation type="submission" date="2020-01" db="EMBL/GenBank/DDBJ databases">
        <title>Genomes assembled from Gulf of Kutch pelagic sediment metagenomes.</title>
        <authorList>
            <person name="Chandrashekar M."/>
            <person name="Mahajan M.S."/>
            <person name="Dave K.J."/>
            <person name="Vatsa P."/>
            <person name="Nathani N.M."/>
        </authorList>
    </citation>
    <scope>NUCLEOTIDE SEQUENCE [LARGE SCALE GENOMIC DNA]</scope>
    <source>
        <strain evidence="11">KS3-K002</strain>
    </source>
</reference>
<keyword evidence="2" id="KW-0436">Ligase</keyword>
<dbReference type="GO" id="GO:0170057">
    <property type="term" value="F:RNA ligase (GTP) activity"/>
    <property type="evidence" value="ECO:0007669"/>
    <property type="project" value="UniProtKB-EC"/>
</dbReference>